<feature type="compositionally biased region" description="Basic and acidic residues" evidence="1">
    <location>
        <begin position="606"/>
        <end position="620"/>
    </location>
</feature>
<evidence type="ECO:0000313" key="2">
    <source>
        <dbReference type="EMBL" id="CEO95832.1"/>
    </source>
</evidence>
<dbReference type="InterPro" id="IPR011989">
    <property type="entry name" value="ARM-like"/>
</dbReference>
<dbReference type="Proteomes" id="UP000039324">
    <property type="component" value="Unassembled WGS sequence"/>
</dbReference>
<feature type="region of interest" description="Disordered" evidence="1">
    <location>
        <begin position="606"/>
        <end position="625"/>
    </location>
</feature>
<reference evidence="3 5" key="2">
    <citation type="submission" date="2018-03" db="EMBL/GenBank/DDBJ databases">
        <authorList>
            <person name="Fogelqvist J."/>
        </authorList>
    </citation>
    <scope>NUCLEOTIDE SEQUENCE [LARGE SCALE GENOMIC DNA]</scope>
</reference>
<keyword evidence="3" id="KW-0496">Mitochondrion</keyword>
<dbReference type="Proteomes" id="UP000290189">
    <property type="component" value="Unassembled WGS sequence"/>
</dbReference>
<organism evidence="2 4">
    <name type="scientific">Plasmodiophora brassicae</name>
    <name type="common">Clubroot disease agent</name>
    <dbReference type="NCBI Taxonomy" id="37360"/>
    <lineage>
        <taxon>Eukaryota</taxon>
        <taxon>Sar</taxon>
        <taxon>Rhizaria</taxon>
        <taxon>Endomyxa</taxon>
        <taxon>Phytomyxea</taxon>
        <taxon>Plasmodiophorida</taxon>
        <taxon>Plasmodiophoridae</taxon>
        <taxon>Plasmodiophora</taxon>
    </lineage>
</organism>
<dbReference type="AlphaFoldDB" id="A0A0G4IL63"/>
<accession>A0A0G4IL63</accession>
<dbReference type="EMBL" id="CDSF01000035">
    <property type="protein sequence ID" value="CEO95832.1"/>
    <property type="molecule type" value="Genomic_DNA"/>
</dbReference>
<evidence type="ECO:0000313" key="3">
    <source>
        <dbReference type="EMBL" id="SPR00110.1"/>
    </source>
</evidence>
<evidence type="ECO:0000313" key="4">
    <source>
        <dbReference type="Proteomes" id="UP000039324"/>
    </source>
</evidence>
<geneLocation type="mitochondrion" evidence="3"/>
<evidence type="ECO:0000256" key="1">
    <source>
        <dbReference type="SAM" id="MobiDB-lite"/>
    </source>
</evidence>
<evidence type="ECO:0000313" key="5">
    <source>
        <dbReference type="Proteomes" id="UP000290189"/>
    </source>
</evidence>
<dbReference type="Gene3D" id="1.25.10.10">
    <property type="entry name" value="Leucine-rich Repeat Variant"/>
    <property type="match status" value="1"/>
</dbReference>
<name>A0A0G4IL63_PLABS</name>
<protein>
    <recommendedName>
        <fullName evidence="6">Pre-rRNA-processing protein RIX1 N-terminal domain-containing protein</fullName>
    </recommendedName>
</protein>
<dbReference type="SUPFAM" id="SSF48371">
    <property type="entry name" value="ARM repeat"/>
    <property type="match status" value="1"/>
</dbReference>
<reference evidence="2 4" key="1">
    <citation type="submission" date="2015-02" db="EMBL/GenBank/DDBJ databases">
        <authorList>
            <person name="Chooi Y.-H."/>
        </authorList>
    </citation>
    <scope>NUCLEOTIDE SEQUENCE [LARGE SCALE GENOMIC DNA]</scope>
    <source>
        <strain evidence="2">E3</strain>
    </source>
</reference>
<dbReference type="InterPro" id="IPR016024">
    <property type="entry name" value="ARM-type_fold"/>
</dbReference>
<proteinExistence type="predicted"/>
<keyword evidence="4" id="KW-1185">Reference proteome</keyword>
<gene>
    <name evidence="2" type="ORF">PBRA_004545</name>
    <name evidence="3" type="ORF">PLBR_LOCUS7325</name>
</gene>
<feature type="region of interest" description="Disordered" evidence="1">
    <location>
        <begin position="664"/>
        <end position="719"/>
    </location>
</feature>
<dbReference type="EMBL" id="OVEO01000013">
    <property type="protein sequence ID" value="SPR00110.1"/>
    <property type="molecule type" value="Genomic_DNA"/>
</dbReference>
<sequence length="719" mass="76397">MTPNAREDLQACRALLNSILALPDDTLFRENAHIRRVLADREVLRVCADCPEFSQWTTRLHRLCAARPAPAPASPSPEISGDLVSLATASAAGSLSESVCERGWIAAAAYIETTACSMKPSPALRLDWAVQLQRLIKLPGGHRQRVLQTALLVLASDNGDKDSKPSKDDKKHSSGDVKNGEVQLSAQVAALCSALITALADEVDSDPQWLHAALSALLDLFRQFPSATRPLSHRLIQATMALAQHENRYVRCAASLTASQALSSIDDYVMALHALLDRSLLACVPGRPSSSGGSLPDEIASFLDSKPKTMPIVHAIRQWDFLCGVIAGCVSNSLSSVTVPIGDLLSALERLSDVDLRMEQLRSVSTHGITPLALFGSLPHLHNALLETFACVCHRLGRRLLPHADRIARVVLARQNSTAIGAAVAALGASAVKPIVIPILPTLLPSIGEHLDLISTILTHCGTHLRREPVMHQVQSRLLSLAMSCKEGEQRLAAYSTVHQALVCSPDLAFLRICTRMFTSGQNDPDALLAAVCVSALQTCNNLAASNVPVAIVPEVAHVADNVSVVQFAEVLVRQHSPALRPRNAPEDGTVIEAAGNVVLAEVKVQESTEPHADTVEVRDSGAPPVDMQVDSEKELEAASVAVAMAITASNGHATPVEGAAAIEEGPPEAPADPDPDSVPVAGSKRKQEDGDGPTVDPETGLVDARPDGTDDQAPLWSF</sequence>
<dbReference type="OrthoDB" id="20900at2759"/>
<evidence type="ECO:0008006" key="6">
    <source>
        <dbReference type="Google" id="ProtNLM"/>
    </source>
</evidence>
<feature type="region of interest" description="Disordered" evidence="1">
    <location>
        <begin position="158"/>
        <end position="178"/>
    </location>
</feature>